<dbReference type="NCBIfam" id="TIGR01727">
    <property type="entry name" value="oligo_HPY"/>
    <property type="match status" value="1"/>
</dbReference>
<dbReference type="Gene3D" id="3.40.50.300">
    <property type="entry name" value="P-loop containing nucleotide triphosphate hydrolases"/>
    <property type="match status" value="1"/>
</dbReference>
<dbReference type="InterPro" id="IPR050319">
    <property type="entry name" value="ABC_transp_ATP-bind"/>
</dbReference>
<evidence type="ECO:0000256" key="3">
    <source>
        <dbReference type="ARBA" id="ARBA00022741"/>
    </source>
</evidence>
<keyword evidence="3" id="KW-0547">Nucleotide-binding</keyword>
<dbReference type="InterPro" id="IPR017871">
    <property type="entry name" value="ABC_transporter-like_CS"/>
</dbReference>
<name>A0A3A1Y3Q5_9GAMM</name>
<dbReference type="CDD" id="cd03257">
    <property type="entry name" value="ABC_NikE_OppD_transporters"/>
    <property type="match status" value="1"/>
</dbReference>
<evidence type="ECO:0000256" key="4">
    <source>
        <dbReference type="ARBA" id="ARBA00022840"/>
    </source>
</evidence>
<keyword evidence="4 6" id="KW-0067">ATP-binding</keyword>
<evidence type="ECO:0000256" key="1">
    <source>
        <dbReference type="ARBA" id="ARBA00005417"/>
    </source>
</evidence>
<dbReference type="NCBIfam" id="NF011659">
    <property type="entry name" value="PRK15079.1"/>
    <property type="match status" value="1"/>
</dbReference>
<dbReference type="AlphaFoldDB" id="A0A3A1Y3Q5"/>
<dbReference type="SMART" id="SM00382">
    <property type="entry name" value="AAA"/>
    <property type="match status" value="1"/>
</dbReference>
<dbReference type="OrthoDB" id="9784450at2"/>
<evidence type="ECO:0000256" key="2">
    <source>
        <dbReference type="ARBA" id="ARBA00022448"/>
    </source>
</evidence>
<dbReference type="InterPro" id="IPR003593">
    <property type="entry name" value="AAA+_ATPase"/>
</dbReference>
<sequence>MEATKEIKKDDVLLEVTNLDVNFKIKRSGGLFFNKYNTLKAVKNVNFKLRVGETLGVVGESGCGKSTLSRAIVGLVEGQGSIKFLGEELIGISQRQRRKYKKDIQMIFQDPSASLNPRITVGELIAEPLTIHFPKMSKAQVRQEVLETMKKVGLLPNMINRYPHEFSGGQAQRIGIARALITRPKIIICDEPVSALDVSIQAQVVNLLKDLQKEYGISLIFIAHDLSVVRHISDRVLVMYLGSVFELSTSKEIFENTKHPYTRALMSAVPIPDPELERNKKIEFLDGDLPSPINPPSGCVFRTRCKYATEQCATTPPALENVGNEELPHLVACYNLIDIKNI</sequence>
<dbReference type="InterPro" id="IPR013563">
    <property type="entry name" value="Oligopep_ABC_C"/>
</dbReference>
<keyword evidence="7" id="KW-1185">Reference proteome</keyword>
<dbReference type="GO" id="GO:0055085">
    <property type="term" value="P:transmembrane transport"/>
    <property type="evidence" value="ECO:0007669"/>
    <property type="project" value="UniProtKB-ARBA"/>
</dbReference>
<organism evidence="6 7">
    <name type="scientific">Psittacicella melopsittaci</name>
    <dbReference type="NCBI Taxonomy" id="2028576"/>
    <lineage>
        <taxon>Bacteria</taxon>
        <taxon>Pseudomonadati</taxon>
        <taxon>Pseudomonadota</taxon>
        <taxon>Gammaproteobacteria</taxon>
        <taxon>Pasteurellales</taxon>
        <taxon>Psittacicellaceae</taxon>
        <taxon>Psittacicella</taxon>
    </lineage>
</organism>
<dbReference type="Proteomes" id="UP000266258">
    <property type="component" value="Unassembled WGS sequence"/>
</dbReference>
<comment type="caution">
    <text evidence="6">The sequence shown here is derived from an EMBL/GenBank/DDBJ whole genome shotgun (WGS) entry which is preliminary data.</text>
</comment>
<reference evidence="6 7" key="1">
    <citation type="submission" date="2017-08" db="EMBL/GenBank/DDBJ databases">
        <title>Reclassification of Bisgaard taxon 37 and 44.</title>
        <authorList>
            <person name="Christensen H."/>
        </authorList>
    </citation>
    <scope>NUCLEOTIDE SEQUENCE [LARGE SCALE GENOMIC DNA]</scope>
    <source>
        <strain evidence="6 7">B96_4</strain>
    </source>
</reference>
<dbReference type="RefSeq" id="WP_119497389.1">
    <property type="nucleotide sequence ID" value="NZ_NRJH01000051.1"/>
</dbReference>
<dbReference type="PANTHER" id="PTHR43776:SF7">
    <property type="entry name" value="D,D-DIPEPTIDE TRANSPORT ATP-BINDING PROTEIN DDPF-RELATED"/>
    <property type="match status" value="1"/>
</dbReference>
<proteinExistence type="inferred from homology"/>
<dbReference type="EMBL" id="NRJH01000051">
    <property type="protein sequence ID" value="RIY31929.1"/>
    <property type="molecule type" value="Genomic_DNA"/>
</dbReference>
<dbReference type="GO" id="GO:0016887">
    <property type="term" value="F:ATP hydrolysis activity"/>
    <property type="evidence" value="ECO:0007669"/>
    <property type="project" value="InterPro"/>
</dbReference>
<evidence type="ECO:0000313" key="7">
    <source>
        <dbReference type="Proteomes" id="UP000266258"/>
    </source>
</evidence>
<dbReference type="InterPro" id="IPR027417">
    <property type="entry name" value="P-loop_NTPase"/>
</dbReference>
<gene>
    <name evidence="6" type="ORF">CJP74_06100</name>
</gene>
<dbReference type="Pfam" id="PF00005">
    <property type="entry name" value="ABC_tran"/>
    <property type="match status" value="1"/>
</dbReference>
<accession>A0A3A1Y3Q5</accession>
<evidence type="ECO:0000259" key="5">
    <source>
        <dbReference type="PROSITE" id="PS50893"/>
    </source>
</evidence>
<protein>
    <submittedName>
        <fullName evidence="6">Oligopeptide ABC transporter ATP-binding protein OppF</fullName>
    </submittedName>
</protein>
<dbReference type="SUPFAM" id="SSF52540">
    <property type="entry name" value="P-loop containing nucleoside triphosphate hydrolases"/>
    <property type="match status" value="1"/>
</dbReference>
<dbReference type="FunFam" id="3.40.50.300:FF:000016">
    <property type="entry name" value="Oligopeptide ABC transporter ATP-binding component"/>
    <property type="match status" value="1"/>
</dbReference>
<dbReference type="GO" id="GO:0005524">
    <property type="term" value="F:ATP binding"/>
    <property type="evidence" value="ECO:0007669"/>
    <property type="project" value="UniProtKB-KW"/>
</dbReference>
<dbReference type="GO" id="GO:0015833">
    <property type="term" value="P:peptide transport"/>
    <property type="evidence" value="ECO:0007669"/>
    <property type="project" value="InterPro"/>
</dbReference>
<keyword evidence="2" id="KW-0813">Transport</keyword>
<evidence type="ECO:0000313" key="6">
    <source>
        <dbReference type="EMBL" id="RIY31929.1"/>
    </source>
</evidence>
<dbReference type="PROSITE" id="PS50893">
    <property type="entry name" value="ABC_TRANSPORTER_2"/>
    <property type="match status" value="1"/>
</dbReference>
<dbReference type="Pfam" id="PF08352">
    <property type="entry name" value="oligo_HPY"/>
    <property type="match status" value="1"/>
</dbReference>
<dbReference type="PANTHER" id="PTHR43776">
    <property type="entry name" value="TRANSPORT ATP-BINDING PROTEIN"/>
    <property type="match status" value="1"/>
</dbReference>
<comment type="similarity">
    <text evidence="1">Belongs to the ABC transporter superfamily.</text>
</comment>
<dbReference type="InterPro" id="IPR003439">
    <property type="entry name" value="ABC_transporter-like_ATP-bd"/>
</dbReference>
<feature type="domain" description="ABC transporter" evidence="5">
    <location>
        <begin position="26"/>
        <end position="266"/>
    </location>
</feature>
<dbReference type="PROSITE" id="PS00211">
    <property type="entry name" value="ABC_TRANSPORTER_1"/>
    <property type="match status" value="1"/>
</dbReference>